<keyword evidence="3" id="KW-1185">Reference proteome</keyword>
<sequence length="124" mass="13483">MTTETPFPDRAVAPSQPASAGAAAYRRRLSSKQMEAEVFARANRSIRELESGSPLARARAAVDNRRLWSAVHGAVLDPANGLPVALRAQIAGVALAVIRECEQPEPDFGFVQDMNEHFATALWR</sequence>
<evidence type="ECO:0000313" key="2">
    <source>
        <dbReference type="EMBL" id="MBC4016378.1"/>
    </source>
</evidence>
<dbReference type="EMBL" id="JACOMF010000014">
    <property type="protein sequence ID" value="MBC4016378.1"/>
    <property type="molecule type" value="Genomic_DNA"/>
</dbReference>
<feature type="region of interest" description="Disordered" evidence="1">
    <location>
        <begin position="1"/>
        <end position="26"/>
    </location>
</feature>
<dbReference type="Proteomes" id="UP000600101">
    <property type="component" value="Unassembled WGS sequence"/>
</dbReference>
<dbReference type="GO" id="GO:0044781">
    <property type="term" value="P:bacterial-type flagellum organization"/>
    <property type="evidence" value="ECO:0007669"/>
    <property type="project" value="InterPro"/>
</dbReference>
<dbReference type="AlphaFoldDB" id="A0A9X0UE55"/>
<comment type="caution">
    <text evidence="2">The sequence shown here is derived from an EMBL/GenBank/DDBJ whole genome shotgun (WGS) entry which is preliminary data.</text>
</comment>
<evidence type="ECO:0000256" key="1">
    <source>
        <dbReference type="SAM" id="MobiDB-lite"/>
    </source>
</evidence>
<feature type="compositionally biased region" description="Low complexity" evidence="1">
    <location>
        <begin position="11"/>
        <end position="24"/>
    </location>
</feature>
<proteinExistence type="predicted"/>
<dbReference type="Pfam" id="PF07309">
    <property type="entry name" value="FlaF"/>
    <property type="match status" value="1"/>
</dbReference>
<dbReference type="InterPro" id="IPR010845">
    <property type="entry name" value="FlaF"/>
</dbReference>
<organism evidence="2 3">
    <name type="scientific">Siccirubricoccus deserti</name>
    <dbReference type="NCBI Taxonomy" id="2013562"/>
    <lineage>
        <taxon>Bacteria</taxon>
        <taxon>Pseudomonadati</taxon>
        <taxon>Pseudomonadota</taxon>
        <taxon>Alphaproteobacteria</taxon>
        <taxon>Acetobacterales</taxon>
        <taxon>Roseomonadaceae</taxon>
        <taxon>Siccirubricoccus</taxon>
    </lineage>
</organism>
<reference evidence="2" key="1">
    <citation type="submission" date="2020-08" db="EMBL/GenBank/DDBJ databases">
        <authorList>
            <person name="Hu Y."/>
            <person name="Nguyen S.V."/>
            <person name="Li F."/>
            <person name="Fanning S."/>
        </authorList>
    </citation>
    <scope>NUCLEOTIDE SEQUENCE</scope>
    <source>
        <strain evidence="2">SYSU D8009</strain>
    </source>
</reference>
<evidence type="ECO:0000313" key="3">
    <source>
        <dbReference type="Proteomes" id="UP000600101"/>
    </source>
</evidence>
<accession>A0A9X0UE55</accession>
<name>A0A9X0UE55_9PROT</name>
<gene>
    <name evidence="2" type="ORF">H7965_13720</name>
</gene>
<protein>
    <submittedName>
        <fullName evidence="2">Uncharacterized protein</fullName>
    </submittedName>
</protein>